<comment type="caution">
    <text evidence="1">The sequence shown here is derived from an EMBL/GenBank/DDBJ whole genome shotgun (WGS) entry which is preliminary data.</text>
</comment>
<dbReference type="EMBL" id="JASBWR010000021">
    <property type="protein sequence ID" value="KAJ9108248.1"/>
    <property type="molecule type" value="Genomic_DNA"/>
</dbReference>
<gene>
    <name evidence="1" type="ORF">QFC19_002496</name>
</gene>
<proteinExistence type="predicted"/>
<organism evidence="1 2">
    <name type="scientific">Naganishia cerealis</name>
    <dbReference type="NCBI Taxonomy" id="610337"/>
    <lineage>
        <taxon>Eukaryota</taxon>
        <taxon>Fungi</taxon>
        <taxon>Dikarya</taxon>
        <taxon>Basidiomycota</taxon>
        <taxon>Agaricomycotina</taxon>
        <taxon>Tremellomycetes</taxon>
        <taxon>Filobasidiales</taxon>
        <taxon>Filobasidiaceae</taxon>
        <taxon>Naganishia</taxon>
    </lineage>
</organism>
<dbReference type="Proteomes" id="UP001241377">
    <property type="component" value="Unassembled WGS sequence"/>
</dbReference>
<keyword evidence="2" id="KW-1185">Reference proteome</keyword>
<sequence>MTATQTQTQAPPAAAAKSVDKAIVSKDQPLKRFSREEVAKHNKEGDLWVIVDSIVYDLSKFAEIHPGGISVLLDADVAGKECSAVFFGLHRQEVLYNPRYAKLMIGQIEGEQQLVRRNEAGSISQVPYAEPMWLTPGFKKSPYFKDSHYALQKEVRKFVDEHVYPDAQACEESGKRASQAILDMMAESNLHAMRMGPGKHLQGRSLYGGIVKPEDFDYFHEMVINQELSRVQARGYGDGFQAGTVIGLPPVLNYANPTLKKEIVEGCFSGKKNISLAISEAFVGSDVAGMRTRAVKSEDGKHYIINGAKKWITGGMHAHYFTVGTKTDKGLTVFLVPRQEGVETKPIKTAYSAAAGTAYVTFKDVKVPVENMLGKENEGIKVILANFNHERWVMICSSARSSRATVEECMKWACQRRVFGAPLIAQPVIRQKLAQMMAKCEAVQAWLEAVTFQMCNMTYGEMSENLAGQIAFLKAFATRCAGEISSEAVQIWGGRGLTRTGMGKHIEMFRRTQKFDAILGGAEEVLFDLGVRQATLVWVCDRVHSGAFRPPRRGADRVRVGIKSFLCQGLALSSTPSATASTMPPLPDEVSTTLSRLSAYRNVHGVLILSRSGGLIRSEGPAFDDDGDEEEREKEEGHSRAKEGKGSKYARVVVGIVDAVRSGMEEVDELVSLPSSFVLFPGDIRPRADTITWGYRSRMN</sequence>
<name>A0ACC2W932_9TREE</name>
<evidence type="ECO:0000313" key="2">
    <source>
        <dbReference type="Proteomes" id="UP001241377"/>
    </source>
</evidence>
<reference evidence="1" key="1">
    <citation type="submission" date="2023-04" db="EMBL/GenBank/DDBJ databases">
        <title>Draft Genome sequencing of Naganishia species isolated from polar environments using Oxford Nanopore Technology.</title>
        <authorList>
            <person name="Leo P."/>
            <person name="Venkateswaran K."/>
        </authorList>
    </citation>
    <scope>NUCLEOTIDE SEQUENCE</scope>
    <source>
        <strain evidence="1">MNA-CCFEE 5261</strain>
    </source>
</reference>
<protein>
    <submittedName>
        <fullName evidence="1">Uncharacterized protein</fullName>
    </submittedName>
</protein>
<accession>A0ACC2W932</accession>
<evidence type="ECO:0000313" key="1">
    <source>
        <dbReference type="EMBL" id="KAJ9108248.1"/>
    </source>
</evidence>